<comment type="caution">
    <text evidence="1">The sequence shown here is derived from an EMBL/GenBank/DDBJ whole genome shotgun (WGS) entry which is preliminary data.</text>
</comment>
<dbReference type="Proteomes" id="UP000799755">
    <property type="component" value="Unassembled WGS sequence"/>
</dbReference>
<feature type="non-terminal residue" evidence="1">
    <location>
        <position position="1"/>
    </location>
</feature>
<protein>
    <submittedName>
        <fullName evidence="1">Uncharacterized protein</fullName>
    </submittedName>
</protein>
<evidence type="ECO:0000313" key="2">
    <source>
        <dbReference type="Proteomes" id="UP000799755"/>
    </source>
</evidence>
<name>A0ACB6QRG4_9PLEO</name>
<dbReference type="EMBL" id="MU003511">
    <property type="protein sequence ID" value="KAF2469574.1"/>
    <property type="molecule type" value="Genomic_DNA"/>
</dbReference>
<proteinExistence type="predicted"/>
<gene>
    <name evidence="1" type="ORF">BDR25DRAFT_228481</name>
</gene>
<evidence type="ECO:0000313" key="1">
    <source>
        <dbReference type="EMBL" id="KAF2469574.1"/>
    </source>
</evidence>
<accession>A0ACB6QRG4</accession>
<keyword evidence="2" id="KW-1185">Reference proteome</keyword>
<organism evidence="1 2">
    <name type="scientific">Lindgomyces ingoldianus</name>
    <dbReference type="NCBI Taxonomy" id="673940"/>
    <lineage>
        <taxon>Eukaryota</taxon>
        <taxon>Fungi</taxon>
        <taxon>Dikarya</taxon>
        <taxon>Ascomycota</taxon>
        <taxon>Pezizomycotina</taxon>
        <taxon>Dothideomycetes</taxon>
        <taxon>Pleosporomycetidae</taxon>
        <taxon>Pleosporales</taxon>
        <taxon>Lindgomycetaceae</taxon>
        <taxon>Lindgomyces</taxon>
    </lineage>
</organism>
<sequence length="52" mass="6065">GRSELVIIKRDPKAKCRGYSADLYIKTLCQGLLPYYRPRQIFMQDNALIYNA</sequence>
<reference evidence="1" key="1">
    <citation type="journal article" date="2020" name="Stud. Mycol.">
        <title>101 Dothideomycetes genomes: a test case for predicting lifestyles and emergence of pathogens.</title>
        <authorList>
            <person name="Haridas S."/>
            <person name="Albert R."/>
            <person name="Binder M."/>
            <person name="Bloem J."/>
            <person name="Labutti K."/>
            <person name="Salamov A."/>
            <person name="Andreopoulos B."/>
            <person name="Baker S."/>
            <person name="Barry K."/>
            <person name="Bills G."/>
            <person name="Bluhm B."/>
            <person name="Cannon C."/>
            <person name="Castanera R."/>
            <person name="Culley D."/>
            <person name="Daum C."/>
            <person name="Ezra D."/>
            <person name="Gonzalez J."/>
            <person name="Henrissat B."/>
            <person name="Kuo A."/>
            <person name="Liang C."/>
            <person name="Lipzen A."/>
            <person name="Lutzoni F."/>
            <person name="Magnuson J."/>
            <person name="Mondo S."/>
            <person name="Nolan M."/>
            <person name="Ohm R."/>
            <person name="Pangilinan J."/>
            <person name="Park H.-J."/>
            <person name="Ramirez L."/>
            <person name="Alfaro M."/>
            <person name="Sun H."/>
            <person name="Tritt A."/>
            <person name="Yoshinaga Y."/>
            <person name="Zwiers L.-H."/>
            <person name="Turgeon B."/>
            <person name="Goodwin S."/>
            <person name="Spatafora J."/>
            <person name="Crous P."/>
            <person name="Grigoriev I."/>
        </authorList>
    </citation>
    <scope>NUCLEOTIDE SEQUENCE</scope>
    <source>
        <strain evidence="1">ATCC 200398</strain>
    </source>
</reference>